<dbReference type="PANTHER" id="PTHR33167">
    <property type="entry name" value="TRANSCRIPTION FACTOR, PUTATIVE (DUF863)-RELATED"/>
    <property type="match status" value="1"/>
</dbReference>
<organism evidence="2 3">
    <name type="scientific">Olea europaea subsp. europaea</name>
    <dbReference type="NCBI Taxonomy" id="158383"/>
    <lineage>
        <taxon>Eukaryota</taxon>
        <taxon>Viridiplantae</taxon>
        <taxon>Streptophyta</taxon>
        <taxon>Embryophyta</taxon>
        <taxon>Tracheophyta</taxon>
        <taxon>Spermatophyta</taxon>
        <taxon>Magnoliopsida</taxon>
        <taxon>eudicotyledons</taxon>
        <taxon>Gunneridae</taxon>
        <taxon>Pentapetalae</taxon>
        <taxon>asterids</taxon>
        <taxon>lamiids</taxon>
        <taxon>Lamiales</taxon>
        <taxon>Oleaceae</taxon>
        <taxon>Oleeae</taxon>
        <taxon>Olea</taxon>
    </lineage>
</organism>
<feature type="compositionally biased region" description="Basic and acidic residues" evidence="1">
    <location>
        <begin position="138"/>
        <end position="147"/>
    </location>
</feature>
<feature type="compositionally biased region" description="Low complexity" evidence="1">
    <location>
        <begin position="215"/>
        <end position="226"/>
    </location>
</feature>
<sequence length="245" mass="27937">MATNFRLSGMATEIQHTINLSTRASSEHFFAYRLRLKNHSKSDFCKLRCSMDRLQQKLPNIQSMKNTMVMHEEIFNQQVRELHRLYNLQKKIMHELNNKITRKAGGKETDINNHAYNLRDDQRELSGSCSGESSRLPLKFDLKKPAEEGTPSSTQVKKETKSVDEEADVEIDLTLSIGHCPKEKRPKKQCSPQLGDREQSSCSTKRGKGEEYGEPGSSMSSTSGTPNQANKRPHWLLQDLSLNRT</sequence>
<name>A0A8S0SHB0_OLEEU</name>
<dbReference type="PANTHER" id="PTHR33167:SF33">
    <property type="entry name" value="MYB-CC TYPE TRANSCRIPTION FACTOR LHEQLE-CONTAINING DOMAIN-CONTAINING PROTEIN"/>
    <property type="match status" value="1"/>
</dbReference>
<keyword evidence="3" id="KW-1185">Reference proteome</keyword>
<comment type="caution">
    <text evidence="2">The sequence shown here is derived from an EMBL/GenBank/DDBJ whole genome shotgun (WGS) entry which is preliminary data.</text>
</comment>
<evidence type="ECO:0000256" key="1">
    <source>
        <dbReference type="SAM" id="MobiDB-lite"/>
    </source>
</evidence>
<accession>A0A8S0SHB0</accession>
<protein>
    <submittedName>
        <fullName evidence="2">Uncharacterized protein</fullName>
    </submittedName>
</protein>
<evidence type="ECO:0000313" key="2">
    <source>
        <dbReference type="EMBL" id="CAA2991709.1"/>
    </source>
</evidence>
<dbReference type="Proteomes" id="UP000594638">
    <property type="component" value="Unassembled WGS sequence"/>
</dbReference>
<proteinExistence type="predicted"/>
<feature type="region of interest" description="Disordered" evidence="1">
    <location>
        <begin position="118"/>
        <end position="245"/>
    </location>
</feature>
<dbReference type="EMBL" id="CACTIH010005427">
    <property type="protein sequence ID" value="CAA2991709.1"/>
    <property type="molecule type" value="Genomic_DNA"/>
</dbReference>
<reference evidence="2 3" key="1">
    <citation type="submission" date="2019-12" db="EMBL/GenBank/DDBJ databases">
        <authorList>
            <person name="Alioto T."/>
            <person name="Alioto T."/>
            <person name="Gomez Garrido J."/>
        </authorList>
    </citation>
    <scope>NUCLEOTIDE SEQUENCE [LARGE SCALE GENOMIC DNA]</scope>
</reference>
<evidence type="ECO:0000313" key="3">
    <source>
        <dbReference type="Proteomes" id="UP000594638"/>
    </source>
</evidence>
<dbReference type="AlphaFoldDB" id="A0A8S0SHB0"/>
<dbReference type="Gramene" id="OE9A098200T1">
    <property type="protein sequence ID" value="OE9A098200C1"/>
    <property type="gene ID" value="OE9A098200"/>
</dbReference>
<dbReference type="OrthoDB" id="1928288at2759"/>
<gene>
    <name evidence="2" type="ORF">OLEA9_A098200</name>
</gene>